<dbReference type="Proteomes" id="UP000219621">
    <property type="component" value="Unassembled WGS sequence"/>
</dbReference>
<keyword evidence="2" id="KW-1185">Reference proteome</keyword>
<sequence>RIDVSEAMIFLAMGNLLVRRICHP</sequence>
<name>A0A286H263_9PROT</name>
<organism evidence="1 2">
    <name type="scientific">Caenispirillum bisanense</name>
    <dbReference type="NCBI Taxonomy" id="414052"/>
    <lineage>
        <taxon>Bacteria</taxon>
        <taxon>Pseudomonadati</taxon>
        <taxon>Pseudomonadota</taxon>
        <taxon>Alphaproteobacteria</taxon>
        <taxon>Rhodospirillales</taxon>
        <taxon>Novispirillaceae</taxon>
        <taxon>Caenispirillum</taxon>
    </lineage>
</organism>
<protein>
    <submittedName>
        <fullName evidence="1">Uncharacterized protein</fullName>
    </submittedName>
</protein>
<evidence type="ECO:0000313" key="2">
    <source>
        <dbReference type="Proteomes" id="UP000219621"/>
    </source>
</evidence>
<gene>
    <name evidence="1" type="ORF">SAMN05421508_1298</name>
</gene>
<reference evidence="1 2" key="1">
    <citation type="submission" date="2017-09" db="EMBL/GenBank/DDBJ databases">
        <authorList>
            <person name="Ehlers B."/>
            <person name="Leendertz F.H."/>
        </authorList>
    </citation>
    <scope>NUCLEOTIDE SEQUENCE [LARGE SCALE GENOMIC DNA]</scope>
    <source>
        <strain evidence="1 2">USBA 140</strain>
    </source>
</reference>
<dbReference type="EMBL" id="OCNJ01000029">
    <property type="protein sequence ID" value="SOE01875.1"/>
    <property type="molecule type" value="Genomic_DNA"/>
</dbReference>
<evidence type="ECO:0000313" key="1">
    <source>
        <dbReference type="EMBL" id="SOE01875.1"/>
    </source>
</evidence>
<feature type="non-terminal residue" evidence="1">
    <location>
        <position position="1"/>
    </location>
</feature>
<accession>A0A286H263</accession>
<proteinExistence type="predicted"/>
<dbReference type="AlphaFoldDB" id="A0A286H263"/>